<dbReference type="RefSeq" id="WP_006987068.1">
    <property type="nucleotide sequence ID" value="NZ_JH594605.1"/>
</dbReference>
<evidence type="ECO:0000313" key="2">
    <source>
        <dbReference type="Proteomes" id="UP000003844"/>
    </source>
</evidence>
<sequence>MKNTFLIGLIFLSISCKGQDEKQNRFTIENFDEQILIYQPVKNELNKNSYADGLRFLEETKKRIIKNNKIDISDYWNILTVFNNLKESNENIDIAFEKFLNTEDSCEYLVSFEEFFDKYTLYIESKMTKELKICNNSVQIKNTKKINVKEYSITNGLDENLVKLIERIGILDQKDRYNEKIQNKLDIKNQKKIDSLYSKYQIYIGKTLVGNELKSVMWQVIQHSNLTYMEKYLPIVNTAVKENELGESALKYLIDRIYSGKYNYQIFGSQGSIKMADELIRNQVKSKYKIK</sequence>
<keyword evidence="2" id="KW-1185">Reference proteome</keyword>
<dbReference type="STRING" id="865937.Gilli_0014"/>
<evidence type="ECO:0008006" key="3">
    <source>
        <dbReference type="Google" id="ProtNLM"/>
    </source>
</evidence>
<accession>H2BQK7</accession>
<evidence type="ECO:0000313" key="1">
    <source>
        <dbReference type="EMBL" id="EHQ04176.1"/>
    </source>
</evidence>
<protein>
    <recommendedName>
        <fullName evidence="3">Lipoprotein</fullName>
    </recommendedName>
</protein>
<dbReference type="AlphaFoldDB" id="H2BQK7"/>
<dbReference type="EMBL" id="JH594605">
    <property type="protein sequence ID" value="EHQ04176.1"/>
    <property type="molecule type" value="Genomic_DNA"/>
</dbReference>
<dbReference type="PROSITE" id="PS51257">
    <property type="entry name" value="PROKAR_LIPOPROTEIN"/>
    <property type="match status" value="1"/>
</dbReference>
<organism evidence="1 2">
    <name type="scientific">Gillisia limnaea (strain DSM 15749 / LMG 21470 / R-8282)</name>
    <dbReference type="NCBI Taxonomy" id="865937"/>
    <lineage>
        <taxon>Bacteria</taxon>
        <taxon>Pseudomonadati</taxon>
        <taxon>Bacteroidota</taxon>
        <taxon>Flavobacteriia</taxon>
        <taxon>Flavobacteriales</taxon>
        <taxon>Flavobacteriaceae</taxon>
        <taxon>Gillisia</taxon>
    </lineage>
</organism>
<dbReference type="Proteomes" id="UP000003844">
    <property type="component" value="Unassembled WGS sequence"/>
</dbReference>
<dbReference type="eggNOG" id="COG2259">
    <property type="taxonomic scope" value="Bacteria"/>
</dbReference>
<name>H2BQK7_GILLR</name>
<reference evidence="2" key="1">
    <citation type="journal article" date="2012" name="Stand. Genomic Sci.">
        <title>Genome sequence of the Antarctic rhodopsins-containing flavobacterium Gillisia limnaea type strain (R-8282(T)).</title>
        <authorList>
            <person name="Riedel T."/>
            <person name="Held B."/>
            <person name="Nolan M."/>
            <person name="Lucas S."/>
            <person name="Lapidus A."/>
            <person name="Tice H."/>
            <person name="Del Rio T.G."/>
            <person name="Cheng J.F."/>
            <person name="Han C."/>
            <person name="Tapia R."/>
            <person name="Goodwin L.A."/>
            <person name="Pitluck S."/>
            <person name="Liolios K."/>
            <person name="Mavromatis K."/>
            <person name="Pagani I."/>
            <person name="Ivanova N."/>
            <person name="Mikhailova N."/>
            <person name="Pati A."/>
            <person name="Chen A."/>
            <person name="Palaniappan K."/>
            <person name="Land M."/>
            <person name="Rohde M."/>
            <person name="Tindall B.J."/>
            <person name="Detter J.C."/>
            <person name="Goker M."/>
            <person name="Bristow J."/>
            <person name="Eisen J.A."/>
            <person name="Markowitz V."/>
            <person name="Hugenholtz P."/>
            <person name="Kyrpides N.C."/>
            <person name="Klenk H.P."/>
            <person name="Woyke T."/>
        </authorList>
    </citation>
    <scope>NUCLEOTIDE SEQUENCE [LARGE SCALE GENOMIC DNA]</scope>
    <source>
        <strain evidence="2">DSM 15749 / LMG 21470 / R-8282</strain>
    </source>
</reference>
<dbReference type="OrthoDB" id="1164858at2"/>
<gene>
    <name evidence="1" type="ORF">Gilli_0014</name>
</gene>
<dbReference type="HOGENOM" id="CLU_955657_0_0_10"/>
<proteinExistence type="predicted"/>